<keyword evidence="2" id="KW-0812">Transmembrane</keyword>
<keyword evidence="2" id="KW-0472">Membrane</keyword>
<comment type="caution">
    <text evidence="3">The sequence shown here is derived from an EMBL/GenBank/DDBJ whole genome shotgun (WGS) entry which is preliminary data.</text>
</comment>
<sequence>MRIGSLAPLHFPTFDVGRRGVSANVKAGGESIGNDDGGAITDVHAGSGDAITRHNRTIGGRDTIVNNNNNGDSDSSVATNNNNNNGGDSGGDVIINNNNNGNGSSGDNAPADPSLVCTPTDLDGGVLKNDAKSVSGPPEWRCLYSDSVVCFYSASSGALIRDNEACPPNLAQRNASSSRDNSSPSTASSSTTTKSSSGPEAGPTSTFSPPVGINQTTTSGTETKGSASNAPTASIDAPRASSSAPPVVGISRSKKLSPGAAAGIAISIILLVLLAVLLLIILLRRRRQRRGEERSRHGLSSAPDNVSPFYLAEADAESGTGVEIDHRIQLQAQLADMKERISDLEVEQSESRTTSQSEATFANLVPNRLFRIGGLPSSGSARIQREQVVEHSDAEARLQAAREHISLLMDRITALEARHDFSLGEPPPEYV</sequence>
<feature type="transmembrane region" description="Helical" evidence="2">
    <location>
        <begin position="260"/>
        <end position="283"/>
    </location>
</feature>
<accession>A0AAW0E3C4</accession>
<name>A0AAW0E3C4_9AGAR</name>
<evidence type="ECO:0000256" key="1">
    <source>
        <dbReference type="SAM" id="MobiDB-lite"/>
    </source>
</evidence>
<dbReference type="PANTHER" id="PTHR16861:SF4">
    <property type="entry name" value="SH3 DOMAIN PROTEIN (AFU_ORTHOLOGUE AFUA_1G13610)"/>
    <property type="match status" value="1"/>
</dbReference>
<dbReference type="EMBL" id="JAWWNJ010000004">
    <property type="protein sequence ID" value="KAK7058187.1"/>
    <property type="molecule type" value="Genomic_DNA"/>
</dbReference>
<dbReference type="AlphaFoldDB" id="A0AAW0E3C4"/>
<evidence type="ECO:0000313" key="3">
    <source>
        <dbReference type="EMBL" id="KAK7058187.1"/>
    </source>
</evidence>
<organism evidence="3 4">
    <name type="scientific">Favolaschia claudopus</name>
    <dbReference type="NCBI Taxonomy" id="2862362"/>
    <lineage>
        <taxon>Eukaryota</taxon>
        <taxon>Fungi</taxon>
        <taxon>Dikarya</taxon>
        <taxon>Basidiomycota</taxon>
        <taxon>Agaricomycotina</taxon>
        <taxon>Agaricomycetes</taxon>
        <taxon>Agaricomycetidae</taxon>
        <taxon>Agaricales</taxon>
        <taxon>Marasmiineae</taxon>
        <taxon>Mycenaceae</taxon>
        <taxon>Favolaschia</taxon>
    </lineage>
</organism>
<proteinExistence type="predicted"/>
<evidence type="ECO:0000256" key="2">
    <source>
        <dbReference type="SAM" id="Phobius"/>
    </source>
</evidence>
<feature type="compositionally biased region" description="Polar residues" evidence="1">
    <location>
        <begin position="203"/>
        <end position="232"/>
    </location>
</feature>
<dbReference type="Proteomes" id="UP001362999">
    <property type="component" value="Unassembled WGS sequence"/>
</dbReference>
<keyword evidence="4" id="KW-1185">Reference proteome</keyword>
<feature type="region of interest" description="Disordered" evidence="1">
    <location>
        <begin position="51"/>
        <end position="120"/>
    </location>
</feature>
<feature type="compositionally biased region" description="Low complexity" evidence="1">
    <location>
        <begin position="66"/>
        <end position="109"/>
    </location>
</feature>
<evidence type="ECO:0000313" key="4">
    <source>
        <dbReference type="Proteomes" id="UP001362999"/>
    </source>
</evidence>
<protein>
    <submittedName>
        <fullName evidence="3">Uncharacterized protein</fullName>
    </submittedName>
</protein>
<feature type="region of interest" description="Disordered" evidence="1">
    <location>
        <begin position="170"/>
        <end position="253"/>
    </location>
</feature>
<reference evidence="3 4" key="1">
    <citation type="journal article" date="2024" name="J Genomics">
        <title>Draft genome sequencing and assembly of Favolaschia claudopus CIRM-BRFM 2984 isolated from oak limbs.</title>
        <authorList>
            <person name="Navarro D."/>
            <person name="Drula E."/>
            <person name="Chaduli D."/>
            <person name="Cazenave R."/>
            <person name="Ahrendt S."/>
            <person name="Wang J."/>
            <person name="Lipzen A."/>
            <person name="Daum C."/>
            <person name="Barry K."/>
            <person name="Grigoriev I.V."/>
            <person name="Favel A."/>
            <person name="Rosso M.N."/>
            <person name="Martin F."/>
        </authorList>
    </citation>
    <scope>NUCLEOTIDE SEQUENCE [LARGE SCALE GENOMIC DNA]</scope>
    <source>
        <strain evidence="3 4">CIRM-BRFM 2984</strain>
    </source>
</reference>
<gene>
    <name evidence="3" type="ORF">R3P38DRAFT_3169704</name>
</gene>
<dbReference type="PANTHER" id="PTHR16861">
    <property type="entry name" value="GLYCOPROTEIN 38"/>
    <property type="match status" value="1"/>
</dbReference>
<keyword evidence="2" id="KW-1133">Transmembrane helix</keyword>
<feature type="compositionally biased region" description="Low complexity" evidence="1">
    <location>
        <begin position="176"/>
        <end position="197"/>
    </location>
</feature>